<comment type="caution">
    <text evidence="1">The sequence shown here is derived from an EMBL/GenBank/DDBJ whole genome shotgun (WGS) entry which is preliminary data.</text>
</comment>
<protein>
    <submittedName>
        <fullName evidence="1">Uncharacterized protein</fullName>
    </submittedName>
</protein>
<proteinExistence type="predicted"/>
<keyword evidence="2" id="KW-1185">Reference proteome</keyword>
<name>A0A494XS14_9BURK</name>
<accession>A0A494XS14</accession>
<gene>
    <name evidence="1" type="ORF">D7S86_17130</name>
</gene>
<dbReference type="AlphaFoldDB" id="A0A494XS14"/>
<evidence type="ECO:0000313" key="1">
    <source>
        <dbReference type="EMBL" id="RKP53427.1"/>
    </source>
</evidence>
<dbReference type="EMBL" id="RBZU01000007">
    <property type="protein sequence ID" value="RKP53427.1"/>
    <property type="molecule type" value="Genomic_DNA"/>
</dbReference>
<evidence type="ECO:0000313" key="2">
    <source>
        <dbReference type="Proteomes" id="UP000270342"/>
    </source>
</evidence>
<reference evidence="1 2" key="1">
    <citation type="submission" date="2018-10" db="EMBL/GenBank/DDBJ databases">
        <title>Robbsia sp. DHC34, isolated from soil.</title>
        <authorList>
            <person name="Gao Z.-H."/>
            <person name="Qiu L.-H."/>
        </authorList>
    </citation>
    <scope>NUCLEOTIDE SEQUENCE [LARGE SCALE GENOMIC DNA]</scope>
    <source>
        <strain evidence="1 2">DHC34</strain>
    </source>
</reference>
<sequence>MRAKRSRALGIVTQSRPCAQCAWRRGAIASKPDRSSAGYLYQLVIYFHASLLAVPSDRGRRRSAPRAARSAFESRVGLNQARPFERLSFDLDRP</sequence>
<dbReference type="Proteomes" id="UP000270342">
    <property type="component" value="Unassembled WGS sequence"/>
</dbReference>
<organism evidence="1 2">
    <name type="scientific">Pararobbsia silviterrae</name>
    <dbReference type="NCBI Taxonomy" id="1792498"/>
    <lineage>
        <taxon>Bacteria</taxon>
        <taxon>Pseudomonadati</taxon>
        <taxon>Pseudomonadota</taxon>
        <taxon>Betaproteobacteria</taxon>
        <taxon>Burkholderiales</taxon>
        <taxon>Burkholderiaceae</taxon>
        <taxon>Pararobbsia</taxon>
    </lineage>
</organism>